<dbReference type="Pfam" id="PF01833">
    <property type="entry name" value="TIG"/>
    <property type="match status" value="1"/>
</dbReference>
<name>A0AA36J6J3_9DINO</name>
<dbReference type="Proteomes" id="UP001178507">
    <property type="component" value="Unassembled WGS sequence"/>
</dbReference>
<gene>
    <name evidence="2" type="ORF">EVOR1521_LOCUS22981</name>
</gene>
<sequence length="87" mass="9136">MAGLFKLGAKVLPLSVDNIGKLHRVWGGSMDIKTGDLYHFTVYPQVDSIEPSEGGSFGGNNLTLHGTSFAVQPEANEVTVGGKTCTA</sequence>
<dbReference type="SUPFAM" id="SSF81296">
    <property type="entry name" value="E set domains"/>
    <property type="match status" value="1"/>
</dbReference>
<dbReference type="EMBL" id="CAUJNA010003337">
    <property type="protein sequence ID" value="CAJ1399448.1"/>
    <property type="molecule type" value="Genomic_DNA"/>
</dbReference>
<reference evidence="2" key="1">
    <citation type="submission" date="2023-08" db="EMBL/GenBank/DDBJ databases">
        <authorList>
            <person name="Chen Y."/>
            <person name="Shah S."/>
            <person name="Dougan E. K."/>
            <person name="Thang M."/>
            <person name="Chan C."/>
        </authorList>
    </citation>
    <scope>NUCLEOTIDE SEQUENCE</scope>
</reference>
<organism evidence="2 3">
    <name type="scientific">Effrenium voratum</name>
    <dbReference type="NCBI Taxonomy" id="2562239"/>
    <lineage>
        <taxon>Eukaryota</taxon>
        <taxon>Sar</taxon>
        <taxon>Alveolata</taxon>
        <taxon>Dinophyceae</taxon>
        <taxon>Suessiales</taxon>
        <taxon>Symbiodiniaceae</taxon>
        <taxon>Effrenium</taxon>
    </lineage>
</organism>
<dbReference type="AlphaFoldDB" id="A0AA36J6J3"/>
<evidence type="ECO:0000313" key="2">
    <source>
        <dbReference type="EMBL" id="CAJ1399448.1"/>
    </source>
</evidence>
<protein>
    <recommendedName>
        <fullName evidence="1">IPT/TIG domain-containing protein</fullName>
    </recommendedName>
</protein>
<dbReference type="InterPro" id="IPR014756">
    <property type="entry name" value="Ig_E-set"/>
</dbReference>
<dbReference type="InterPro" id="IPR002909">
    <property type="entry name" value="IPT_dom"/>
</dbReference>
<accession>A0AA36J6J3</accession>
<feature type="domain" description="IPT/TIG" evidence="1">
    <location>
        <begin position="44"/>
        <end position="86"/>
    </location>
</feature>
<dbReference type="InterPro" id="IPR013783">
    <property type="entry name" value="Ig-like_fold"/>
</dbReference>
<evidence type="ECO:0000313" key="3">
    <source>
        <dbReference type="Proteomes" id="UP001178507"/>
    </source>
</evidence>
<comment type="caution">
    <text evidence="2">The sequence shown here is derived from an EMBL/GenBank/DDBJ whole genome shotgun (WGS) entry which is preliminary data.</text>
</comment>
<evidence type="ECO:0000259" key="1">
    <source>
        <dbReference type="Pfam" id="PF01833"/>
    </source>
</evidence>
<proteinExistence type="predicted"/>
<dbReference type="CDD" id="cd00603">
    <property type="entry name" value="IPT_PCSR"/>
    <property type="match status" value="1"/>
</dbReference>
<dbReference type="Gene3D" id="2.60.40.10">
    <property type="entry name" value="Immunoglobulins"/>
    <property type="match status" value="1"/>
</dbReference>
<keyword evidence="3" id="KW-1185">Reference proteome</keyword>